<dbReference type="Gene3D" id="3.10.180.10">
    <property type="entry name" value="2,3-Dihydroxybiphenyl 1,2-Dioxygenase, domain 1"/>
    <property type="match status" value="1"/>
</dbReference>
<protein>
    <submittedName>
        <fullName evidence="2">Catechol 2,3-dioxygenase</fullName>
    </submittedName>
</protein>
<keyword evidence="3" id="KW-1185">Reference proteome</keyword>
<proteinExistence type="predicted"/>
<dbReference type="AlphaFoldDB" id="A0A1H6DDX3"/>
<dbReference type="InterPro" id="IPR029068">
    <property type="entry name" value="Glyas_Bleomycin-R_OHBP_Dase"/>
</dbReference>
<evidence type="ECO:0000313" key="2">
    <source>
        <dbReference type="EMBL" id="SEG83568.1"/>
    </source>
</evidence>
<accession>A0A1H6DDX3</accession>
<organism evidence="2 3">
    <name type="scientific">Thermomonospora echinospora</name>
    <dbReference type="NCBI Taxonomy" id="1992"/>
    <lineage>
        <taxon>Bacteria</taxon>
        <taxon>Bacillati</taxon>
        <taxon>Actinomycetota</taxon>
        <taxon>Actinomycetes</taxon>
        <taxon>Streptosporangiales</taxon>
        <taxon>Thermomonosporaceae</taxon>
        <taxon>Thermomonospora</taxon>
    </lineage>
</organism>
<keyword evidence="2" id="KW-0223">Dioxygenase</keyword>
<dbReference type="RefSeq" id="WP_200827534.1">
    <property type="nucleotide sequence ID" value="NZ_FNVO01000016.1"/>
</dbReference>
<evidence type="ECO:0000259" key="1">
    <source>
        <dbReference type="PROSITE" id="PS51819"/>
    </source>
</evidence>
<sequence length="157" mass="18242">MVPAHHHVGVQTADLENCLAWYRDFLGAEQTWSLDRFSELTSRRLPGIRRLVEVRVGGTRFHLFERAGRGTEPAHPDTAQFQHLCMSVDSPRALREMRRHWNELYDSGRHTFAFSERPTEIVTDDQGVQSFYAYDVNGLEFEFTFIPDGIDDDQNRD</sequence>
<dbReference type="CDD" id="cd06587">
    <property type="entry name" value="VOC"/>
    <property type="match status" value="1"/>
</dbReference>
<dbReference type="PROSITE" id="PS51819">
    <property type="entry name" value="VOC"/>
    <property type="match status" value="1"/>
</dbReference>
<keyword evidence="2" id="KW-0560">Oxidoreductase</keyword>
<gene>
    <name evidence="2" type="ORF">SAMN04489712_11625</name>
</gene>
<name>A0A1H6DDX3_9ACTN</name>
<dbReference type="InterPro" id="IPR037523">
    <property type="entry name" value="VOC_core"/>
</dbReference>
<feature type="domain" description="VOC" evidence="1">
    <location>
        <begin position="4"/>
        <end position="146"/>
    </location>
</feature>
<dbReference type="SUPFAM" id="SSF54593">
    <property type="entry name" value="Glyoxalase/Bleomycin resistance protein/Dihydroxybiphenyl dioxygenase"/>
    <property type="match status" value="1"/>
</dbReference>
<dbReference type="InterPro" id="IPR004360">
    <property type="entry name" value="Glyas_Fos-R_dOase_dom"/>
</dbReference>
<dbReference type="Pfam" id="PF00903">
    <property type="entry name" value="Glyoxalase"/>
    <property type="match status" value="1"/>
</dbReference>
<dbReference type="GO" id="GO:0051213">
    <property type="term" value="F:dioxygenase activity"/>
    <property type="evidence" value="ECO:0007669"/>
    <property type="project" value="UniProtKB-KW"/>
</dbReference>
<evidence type="ECO:0000313" key="3">
    <source>
        <dbReference type="Proteomes" id="UP000236723"/>
    </source>
</evidence>
<dbReference type="Proteomes" id="UP000236723">
    <property type="component" value="Unassembled WGS sequence"/>
</dbReference>
<reference evidence="3" key="1">
    <citation type="submission" date="2016-10" db="EMBL/GenBank/DDBJ databases">
        <authorList>
            <person name="Varghese N."/>
            <person name="Submissions S."/>
        </authorList>
    </citation>
    <scope>NUCLEOTIDE SEQUENCE [LARGE SCALE GENOMIC DNA]</scope>
    <source>
        <strain evidence="3">DSM 43163</strain>
    </source>
</reference>
<dbReference type="EMBL" id="FNVO01000016">
    <property type="protein sequence ID" value="SEG83568.1"/>
    <property type="molecule type" value="Genomic_DNA"/>
</dbReference>